<dbReference type="PROSITE" id="PS50987">
    <property type="entry name" value="HTH_ARSR_2"/>
    <property type="match status" value="1"/>
</dbReference>
<dbReference type="PRINTS" id="PR00778">
    <property type="entry name" value="HTHARSR"/>
</dbReference>
<protein>
    <submittedName>
        <fullName evidence="5">ArsR/SmtB family transcription factor</fullName>
    </submittedName>
</protein>
<comment type="caution">
    <text evidence="5">The sequence shown here is derived from an EMBL/GenBank/DDBJ whole genome shotgun (WGS) entry which is preliminary data.</text>
</comment>
<dbReference type="InterPro" id="IPR001845">
    <property type="entry name" value="HTH_ArsR_DNA-bd_dom"/>
</dbReference>
<dbReference type="Gene3D" id="1.10.10.10">
    <property type="entry name" value="Winged helix-like DNA-binding domain superfamily/Winged helix DNA-binding domain"/>
    <property type="match status" value="1"/>
</dbReference>
<keyword evidence="3" id="KW-0804">Transcription</keyword>
<dbReference type="PANTHER" id="PTHR33154">
    <property type="entry name" value="TRANSCRIPTIONAL REGULATOR, ARSR FAMILY"/>
    <property type="match status" value="1"/>
</dbReference>
<feature type="domain" description="HTH arsR-type" evidence="4">
    <location>
        <begin position="6"/>
        <end position="105"/>
    </location>
</feature>
<evidence type="ECO:0000259" key="4">
    <source>
        <dbReference type="PROSITE" id="PS50987"/>
    </source>
</evidence>
<keyword evidence="2" id="KW-0238">DNA-binding</keyword>
<dbReference type="NCBIfam" id="NF033788">
    <property type="entry name" value="HTH_metalloreg"/>
    <property type="match status" value="1"/>
</dbReference>
<gene>
    <name evidence="5" type="ORF">ACFPEL_21155</name>
</gene>
<proteinExistence type="predicted"/>
<dbReference type="CDD" id="cd00090">
    <property type="entry name" value="HTH_ARSR"/>
    <property type="match status" value="1"/>
</dbReference>
<evidence type="ECO:0000256" key="1">
    <source>
        <dbReference type="ARBA" id="ARBA00023015"/>
    </source>
</evidence>
<sequence>MAEPDLAEVERCRALAVQWAPVLQALGNPDRLLIVLWLTDGAQSVRELQAVTGLPQSTVSYHLGHLRDAGLVTAEAEGRSNRYRLRSPDLDRVATMLGALAPATPGED</sequence>
<dbReference type="SMART" id="SM00418">
    <property type="entry name" value="HTH_ARSR"/>
    <property type="match status" value="1"/>
</dbReference>
<evidence type="ECO:0000313" key="6">
    <source>
        <dbReference type="Proteomes" id="UP001595909"/>
    </source>
</evidence>
<name>A0ABV9RLB2_9PSEU</name>
<reference evidence="6" key="1">
    <citation type="journal article" date="2019" name="Int. J. Syst. Evol. Microbiol.">
        <title>The Global Catalogue of Microorganisms (GCM) 10K type strain sequencing project: providing services to taxonomists for standard genome sequencing and annotation.</title>
        <authorList>
            <consortium name="The Broad Institute Genomics Platform"/>
            <consortium name="The Broad Institute Genome Sequencing Center for Infectious Disease"/>
            <person name="Wu L."/>
            <person name="Ma J."/>
        </authorList>
    </citation>
    <scope>NUCLEOTIDE SEQUENCE [LARGE SCALE GENOMIC DNA]</scope>
    <source>
        <strain evidence="6">CCUG 50347</strain>
    </source>
</reference>
<dbReference type="Proteomes" id="UP001595909">
    <property type="component" value="Unassembled WGS sequence"/>
</dbReference>
<dbReference type="PANTHER" id="PTHR33154:SF18">
    <property type="entry name" value="ARSENICAL RESISTANCE OPERON REPRESSOR"/>
    <property type="match status" value="1"/>
</dbReference>
<dbReference type="RefSeq" id="WP_274187539.1">
    <property type="nucleotide sequence ID" value="NZ_BAABHN010000045.1"/>
</dbReference>
<dbReference type="InterPro" id="IPR036388">
    <property type="entry name" value="WH-like_DNA-bd_sf"/>
</dbReference>
<accession>A0ABV9RLB2</accession>
<dbReference type="Pfam" id="PF01022">
    <property type="entry name" value="HTH_5"/>
    <property type="match status" value="1"/>
</dbReference>
<evidence type="ECO:0000256" key="3">
    <source>
        <dbReference type="ARBA" id="ARBA00023163"/>
    </source>
</evidence>
<dbReference type="InterPro" id="IPR051081">
    <property type="entry name" value="HTH_MetalResp_TranReg"/>
</dbReference>
<organism evidence="5 6">
    <name type="scientific">Actinomycetospora chibensis</name>
    <dbReference type="NCBI Taxonomy" id="663606"/>
    <lineage>
        <taxon>Bacteria</taxon>
        <taxon>Bacillati</taxon>
        <taxon>Actinomycetota</taxon>
        <taxon>Actinomycetes</taxon>
        <taxon>Pseudonocardiales</taxon>
        <taxon>Pseudonocardiaceae</taxon>
        <taxon>Actinomycetospora</taxon>
    </lineage>
</organism>
<evidence type="ECO:0000256" key="2">
    <source>
        <dbReference type="ARBA" id="ARBA00023125"/>
    </source>
</evidence>
<dbReference type="InterPro" id="IPR036390">
    <property type="entry name" value="WH_DNA-bd_sf"/>
</dbReference>
<evidence type="ECO:0000313" key="5">
    <source>
        <dbReference type="EMBL" id="MFC4834931.1"/>
    </source>
</evidence>
<keyword evidence="6" id="KW-1185">Reference proteome</keyword>
<dbReference type="InterPro" id="IPR011991">
    <property type="entry name" value="ArsR-like_HTH"/>
</dbReference>
<dbReference type="EMBL" id="JBHSIM010000045">
    <property type="protein sequence ID" value="MFC4834931.1"/>
    <property type="molecule type" value="Genomic_DNA"/>
</dbReference>
<keyword evidence="1" id="KW-0805">Transcription regulation</keyword>
<dbReference type="SUPFAM" id="SSF46785">
    <property type="entry name" value="Winged helix' DNA-binding domain"/>
    <property type="match status" value="1"/>
</dbReference>